<dbReference type="AlphaFoldDB" id="A0AAQ3JT11"/>
<keyword evidence="1" id="KW-1133">Transmembrane helix</keyword>
<gene>
    <name evidence="3" type="ORF">Cni_G04233</name>
</gene>
<evidence type="ECO:0000313" key="3">
    <source>
        <dbReference type="EMBL" id="WOK95526.1"/>
    </source>
</evidence>
<evidence type="ECO:0000313" key="4">
    <source>
        <dbReference type="Proteomes" id="UP001327560"/>
    </source>
</evidence>
<accession>A0AAQ3JT11</accession>
<evidence type="ECO:0000259" key="2">
    <source>
        <dbReference type="Pfam" id="PF25829"/>
    </source>
</evidence>
<dbReference type="Pfam" id="PF25829">
    <property type="entry name" value="DUF7953"/>
    <property type="match status" value="1"/>
</dbReference>
<reference evidence="3 4" key="1">
    <citation type="submission" date="2023-10" db="EMBL/GenBank/DDBJ databases">
        <title>Chromosome-scale genome assembly provides insights into flower coloration mechanisms of Canna indica.</title>
        <authorList>
            <person name="Li C."/>
        </authorList>
    </citation>
    <scope>NUCLEOTIDE SEQUENCE [LARGE SCALE GENOMIC DNA]</scope>
    <source>
        <tissue evidence="3">Flower</tissue>
    </source>
</reference>
<sequence>MYSLFYLFFSIPMKAGRYLQISHVSIPRLSLVLSLVLFSIPGSFSSMAITLRAIKIYNTHEFLGPHPIIYFSCKGENKTILPDVKEKHFFYTFKDQESWQPLTELPGKKCKRCGLYEFDSIKSDDVFDEWELCPDDFVNGINVHYKAKEFNATLACEECKAAIELSQTPSRGNGSGNNKIGNGLVAIISVLFSVLATFVIVGAYKYWQKRKRERDQARFLKLFEEGDDDIEDELGLHI</sequence>
<organism evidence="3 4">
    <name type="scientific">Canna indica</name>
    <name type="common">Indian-shot</name>
    <dbReference type="NCBI Taxonomy" id="4628"/>
    <lineage>
        <taxon>Eukaryota</taxon>
        <taxon>Viridiplantae</taxon>
        <taxon>Streptophyta</taxon>
        <taxon>Embryophyta</taxon>
        <taxon>Tracheophyta</taxon>
        <taxon>Spermatophyta</taxon>
        <taxon>Magnoliopsida</taxon>
        <taxon>Liliopsida</taxon>
        <taxon>Zingiberales</taxon>
        <taxon>Cannaceae</taxon>
        <taxon>Canna</taxon>
    </lineage>
</organism>
<keyword evidence="1" id="KW-0812">Transmembrane</keyword>
<dbReference type="InterPro" id="IPR057713">
    <property type="entry name" value="DUF7953"/>
</dbReference>
<proteinExistence type="predicted"/>
<dbReference type="PANTHER" id="PTHR33780">
    <property type="entry name" value="EXPRESSED PROTEIN"/>
    <property type="match status" value="1"/>
</dbReference>
<name>A0AAQ3JT11_9LILI</name>
<feature type="domain" description="DUF7953" evidence="2">
    <location>
        <begin position="47"/>
        <end position="157"/>
    </location>
</feature>
<dbReference type="Proteomes" id="UP001327560">
    <property type="component" value="Chromosome 1"/>
</dbReference>
<keyword evidence="1" id="KW-0472">Membrane</keyword>
<dbReference type="PANTHER" id="PTHR33780:SF3">
    <property type="entry name" value="EXPRESSED PROTEIN"/>
    <property type="match status" value="1"/>
</dbReference>
<protein>
    <recommendedName>
        <fullName evidence="2">DUF7953 domain-containing protein</fullName>
    </recommendedName>
</protein>
<feature type="transmembrane region" description="Helical" evidence="1">
    <location>
        <begin position="183"/>
        <end position="204"/>
    </location>
</feature>
<dbReference type="EMBL" id="CP136890">
    <property type="protein sequence ID" value="WOK95526.1"/>
    <property type="molecule type" value="Genomic_DNA"/>
</dbReference>
<evidence type="ECO:0000256" key="1">
    <source>
        <dbReference type="SAM" id="Phobius"/>
    </source>
</evidence>
<keyword evidence="4" id="KW-1185">Reference proteome</keyword>